<protein>
    <recommendedName>
        <fullName evidence="1">Glutamine synthetase</fullName>
    </recommendedName>
    <alternativeName>
        <fullName evidence="2">Glutamate--ammonia ligase</fullName>
    </alternativeName>
</protein>
<evidence type="ECO:0000256" key="1">
    <source>
        <dbReference type="ARBA" id="ARBA00021364"/>
    </source>
</evidence>
<dbReference type="PANTHER" id="PTHR20852:SF45">
    <property type="entry name" value="GLUTAMINE SYNTHETASE"/>
    <property type="match status" value="1"/>
</dbReference>
<evidence type="ECO:0000313" key="3">
    <source>
        <dbReference type="EMBL" id="CAI9158316.1"/>
    </source>
</evidence>
<accession>A0ABN8YCR5</accession>
<gene>
    <name evidence="3" type="ORF">MRATA1EN1_LOCUS7278</name>
</gene>
<evidence type="ECO:0000256" key="2">
    <source>
        <dbReference type="ARBA" id="ARBA00030668"/>
    </source>
</evidence>
<reference evidence="3" key="1">
    <citation type="submission" date="2023-04" db="EMBL/GenBank/DDBJ databases">
        <authorList>
            <consortium name="ELIXIR-Norway"/>
        </authorList>
    </citation>
    <scope>NUCLEOTIDE SEQUENCE [LARGE SCALE GENOMIC DNA]</scope>
</reference>
<evidence type="ECO:0000313" key="4">
    <source>
        <dbReference type="Proteomes" id="UP001176941"/>
    </source>
</evidence>
<dbReference type="Proteomes" id="UP001176941">
    <property type="component" value="Chromosome 17"/>
</dbReference>
<sequence length="134" mass="15369">MLKDPFCKGPSKLVFCEVFKCNPEPAETNLRHPCKRITDMVSNRHPWFGTKQEYTRRGTEDTSLVCLPMAFTDTKAVPVQWGFQVGRALCRSRRGRSSLGGLFVLHGVWSSKRTGHKPFQYQYQVHDLQPQNPS</sequence>
<dbReference type="PANTHER" id="PTHR20852">
    <property type="entry name" value="GLUTAMINE SYNTHETASE"/>
    <property type="match status" value="1"/>
</dbReference>
<dbReference type="EMBL" id="OX459953">
    <property type="protein sequence ID" value="CAI9158316.1"/>
    <property type="molecule type" value="Genomic_DNA"/>
</dbReference>
<keyword evidence="4" id="KW-1185">Reference proteome</keyword>
<name>A0ABN8YCR5_RANTA</name>
<proteinExistence type="predicted"/>
<dbReference type="InterPro" id="IPR050292">
    <property type="entry name" value="Glutamine_Synthetase"/>
</dbReference>
<organism evidence="3 4">
    <name type="scientific">Rangifer tarandus platyrhynchus</name>
    <name type="common">Svalbard reindeer</name>
    <dbReference type="NCBI Taxonomy" id="3082113"/>
    <lineage>
        <taxon>Eukaryota</taxon>
        <taxon>Metazoa</taxon>
        <taxon>Chordata</taxon>
        <taxon>Craniata</taxon>
        <taxon>Vertebrata</taxon>
        <taxon>Euteleostomi</taxon>
        <taxon>Mammalia</taxon>
        <taxon>Eutheria</taxon>
        <taxon>Laurasiatheria</taxon>
        <taxon>Artiodactyla</taxon>
        <taxon>Ruminantia</taxon>
        <taxon>Pecora</taxon>
        <taxon>Cervidae</taxon>
        <taxon>Odocoileinae</taxon>
        <taxon>Rangifer</taxon>
    </lineage>
</organism>